<proteinExistence type="predicted"/>
<gene>
    <name evidence="5" type="ORF">ACFOUV_14580</name>
</gene>
<evidence type="ECO:0000313" key="5">
    <source>
        <dbReference type="EMBL" id="MFC4025017.1"/>
    </source>
</evidence>
<dbReference type="Proteomes" id="UP001595772">
    <property type="component" value="Unassembled WGS sequence"/>
</dbReference>
<accession>A0ABV8H2D5</accession>
<dbReference type="GO" id="GO:0016757">
    <property type="term" value="F:glycosyltransferase activity"/>
    <property type="evidence" value="ECO:0007669"/>
    <property type="project" value="UniProtKB-KW"/>
</dbReference>
<dbReference type="EMBL" id="JBHSAO010000011">
    <property type="protein sequence ID" value="MFC4025017.1"/>
    <property type="molecule type" value="Genomic_DNA"/>
</dbReference>
<feature type="domain" description="Glycosyltransferase subfamily 4-like N-terminal" evidence="4">
    <location>
        <begin position="26"/>
        <end position="149"/>
    </location>
</feature>
<evidence type="ECO:0000256" key="1">
    <source>
        <dbReference type="ARBA" id="ARBA00022676"/>
    </source>
</evidence>
<keyword evidence="2 5" id="KW-0808">Transferase</keyword>
<dbReference type="Pfam" id="PF00534">
    <property type="entry name" value="Glycos_transf_1"/>
    <property type="match status" value="1"/>
</dbReference>
<dbReference type="EC" id="2.4.-.-" evidence="5"/>
<keyword evidence="1 5" id="KW-0328">Glycosyltransferase</keyword>
<name>A0ABV8H2D5_9BACI</name>
<dbReference type="PANTHER" id="PTHR12526:SF629">
    <property type="entry name" value="TEICHURONIC ACID BIOSYNTHESIS GLYCOSYLTRANSFERASE TUAH-RELATED"/>
    <property type="match status" value="1"/>
</dbReference>
<evidence type="ECO:0000256" key="2">
    <source>
        <dbReference type="ARBA" id="ARBA00022679"/>
    </source>
</evidence>
<evidence type="ECO:0000313" key="6">
    <source>
        <dbReference type="Proteomes" id="UP001595772"/>
    </source>
</evidence>
<dbReference type="RefSeq" id="WP_379497517.1">
    <property type="nucleotide sequence ID" value="NZ_JBHSAO010000011.1"/>
</dbReference>
<sequence>MATPKRVVQLTTVHHPYDPRIYHKECKSLQQAGFDVTLIAQESVKEGTKEKPIKHIPLKTYKSRLKRMTLGAFAAYKEAKKLNADVYHFHDPELLPVAWLLKNKKNVVIYDIHEDYITSILQKDYMPMPVRKIIASTYKFTEKFFTRHFELCLAEKYYKDIYPSGKCILNYPTINENFLNSKRHGPVESKLLYTGNVSVVRGAMLHSKIPLIDENIQMHFVGKCPSDLAEKMYAVAGDKKDNLVIEGIDQFIEKEVIEDRYLNTNWLAGIALFPPTEHYMKKELTKFFEYMNAGLPVICSDFPVWKNFIETYKCGIAVDPNNDYEINQAISYLRNHPEEAREMGENGKRAVTEELNWHTEEQKLVSWYRELLKLGKTGNIQEGMGV</sequence>
<dbReference type="PANTHER" id="PTHR12526">
    <property type="entry name" value="GLYCOSYLTRANSFERASE"/>
    <property type="match status" value="1"/>
</dbReference>
<comment type="caution">
    <text evidence="5">The sequence shown here is derived from an EMBL/GenBank/DDBJ whole genome shotgun (WGS) entry which is preliminary data.</text>
</comment>
<protein>
    <submittedName>
        <fullName evidence="5">Glycosyltransferase</fullName>
        <ecNumber evidence="5">2.4.-.-</ecNumber>
    </submittedName>
</protein>
<dbReference type="InterPro" id="IPR028098">
    <property type="entry name" value="Glyco_trans_4-like_N"/>
</dbReference>
<dbReference type="Pfam" id="PF13439">
    <property type="entry name" value="Glyco_transf_4"/>
    <property type="match status" value="1"/>
</dbReference>
<reference evidence="6" key="1">
    <citation type="journal article" date="2019" name="Int. J. Syst. Evol. Microbiol.">
        <title>The Global Catalogue of Microorganisms (GCM) 10K type strain sequencing project: providing services to taxonomists for standard genome sequencing and annotation.</title>
        <authorList>
            <consortium name="The Broad Institute Genomics Platform"/>
            <consortium name="The Broad Institute Genome Sequencing Center for Infectious Disease"/>
            <person name="Wu L."/>
            <person name="Ma J."/>
        </authorList>
    </citation>
    <scope>NUCLEOTIDE SEQUENCE [LARGE SCALE GENOMIC DNA]</scope>
    <source>
        <strain evidence="6">IBRC-M 10703</strain>
    </source>
</reference>
<evidence type="ECO:0000259" key="4">
    <source>
        <dbReference type="Pfam" id="PF13439"/>
    </source>
</evidence>
<dbReference type="InterPro" id="IPR001296">
    <property type="entry name" value="Glyco_trans_1"/>
</dbReference>
<dbReference type="SUPFAM" id="SSF53756">
    <property type="entry name" value="UDP-Glycosyltransferase/glycogen phosphorylase"/>
    <property type="match status" value="1"/>
</dbReference>
<feature type="domain" description="Glycosyl transferase family 1" evidence="3">
    <location>
        <begin position="288"/>
        <end position="349"/>
    </location>
</feature>
<dbReference type="Gene3D" id="3.40.50.2000">
    <property type="entry name" value="Glycogen Phosphorylase B"/>
    <property type="match status" value="2"/>
</dbReference>
<organism evidence="5 6">
    <name type="scientific">Oceanobacillus longus</name>
    <dbReference type="NCBI Taxonomy" id="930120"/>
    <lineage>
        <taxon>Bacteria</taxon>
        <taxon>Bacillati</taxon>
        <taxon>Bacillota</taxon>
        <taxon>Bacilli</taxon>
        <taxon>Bacillales</taxon>
        <taxon>Bacillaceae</taxon>
        <taxon>Oceanobacillus</taxon>
    </lineage>
</organism>
<evidence type="ECO:0000259" key="3">
    <source>
        <dbReference type="Pfam" id="PF00534"/>
    </source>
</evidence>
<keyword evidence="6" id="KW-1185">Reference proteome</keyword>